<feature type="domain" description="Alpha-D-phosphohexomutase C-terminal" evidence="12">
    <location>
        <begin position="794"/>
        <end position="866"/>
    </location>
</feature>
<dbReference type="Pfam" id="PF02880">
    <property type="entry name" value="PGM_PMM_III"/>
    <property type="match status" value="1"/>
</dbReference>
<dbReference type="EMBL" id="CP022684">
    <property type="protein sequence ID" value="AUM12775.1"/>
    <property type="molecule type" value="Genomic_DNA"/>
</dbReference>
<dbReference type="InterPro" id="IPR005846">
    <property type="entry name" value="A-D-PHexomutase_a/b/a-III"/>
</dbReference>
<evidence type="ECO:0000256" key="3">
    <source>
        <dbReference type="ARBA" id="ARBA00004699"/>
    </source>
</evidence>
<dbReference type="AlphaFoldDB" id="A0A2K9LMR7"/>
<name>A0A2K9LMR7_9GAMM</name>
<dbReference type="InterPro" id="IPR005845">
    <property type="entry name" value="A-D-PHexomutase_a/b/a-II"/>
</dbReference>
<dbReference type="PANTHER" id="PTHR43771:SF2">
    <property type="entry name" value="PHOSPHOMANNOMUTASE_PHOSPHOGLUCOMUTASE"/>
    <property type="match status" value="1"/>
</dbReference>
<keyword evidence="8" id="KW-0460">Magnesium</keyword>
<dbReference type="PANTHER" id="PTHR43771">
    <property type="entry name" value="PHOSPHOMANNOMUTASE"/>
    <property type="match status" value="1"/>
</dbReference>
<keyword evidence="9" id="KW-0413">Isomerase</keyword>
<proteinExistence type="inferred from homology"/>
<reference evidence="17" key="1">
    <citation type="submission" date="2017-08" db="EMBL/GenBank/DDBJ databases">
        <title>Direct submision.</title>
        <authorList>
            <person name="Kim S.-J."/>
            <person name="Rhee S.-K."/>
        </authorList>
    </citation>
    <scope>NUCLEOTIDE SEQUENCE [LARGE SCALE GENOMIC DNA]</scope>
    <source>
        <strain evidence="17">GI5</strain>
    </source>
</reference>
<feature type="domain" description="Alpha-D-phosphohexomutase alpha/beta/alpha" evidence="15">
    <location>
        <begin position="676"/>
        <end position="785"/>
    </location>
</feature>
<dbReference type="GO" id="GO:0004615">
    <property type="term" value="F:phosphomannomutase activity"/>
    <property type="evidence" value="ECO:0007669"/>
    <property type="project" value="UniProtKB-EC"/>
</dbReference>
<dbReference type="Gene3D" id="3.40.120.10">
    <property type="entry name" value="Alpha-D-Glucose-1,6-Bisphosphate, subunit A, domain 3"/>
    <property type="match status" value="3"/>
</dbReference>
<dbReference type="PRINTS" id="PR00509">
    <property type="entry name" value="PGMPMM"/>
</dbReference>
<evidence type="ECO:0000256" key="8">
    <source>
        <dbReference type="ARBA" id="ARBA00022842"/>
    </source>
</evidence>
<dbReference type="InterPro" id="IPR036900">
    <property type="entry name" value="A-D-PHexomutase_C_sf"/>
</dbReference>
<evidence type="ECO:0000256" key="1">
    <source>
        <dbReference type="ARBA" id="ARBA00000586"/>
    </source>
</evidence>
<feature type="transmembrane region" description="Helical" evidence="11">
    <location>
        <begin position="37"/>
        <end position="64"/>
    </location>
</feature>
<feature type="domain" description="Alpha-D-phosphohexomutase alpha/beta/alpha" evidence="14">
    <location>
        <begin position="575"/>
        <end position="671"/>
    </location>
</feature>
<feature type="transmembrane region" description="Helical" evidence="11">
    <location>
        <begin position="276"/>
        <end position="300"/>
    </location>
</feature>
<comment type="catalytic activity">
    <reaction evidence="1">
        <text>alpha-D-mannose 1-phosphate = D-mannose 6-phosphate</text>
        <dbReference type="Rhea" id="RHEA:11140"/>
        <dbReference type="ChEBI" id="CHEBI:58409"/>
        <dbReference type="ChEBI" id="CHEBI:58735"/>
        <dbReference type="EC" id="5.4.2.8"/>
    </reaction>
</comment>
<keyword evidence="17" id="KW-1185">Reference proteome</keyword>
<dbReference type="OrthoDB" id="9803322at2"/>
<sequence length="879" mass="95491">MVKKAKKSPAAAEPTSDAETTNPDTSKKAKSSIKSGLLAIMLPAIAGSALAVAICGALLLFLVIQPSANQQMSLFGEAQAKQYLNELVQLGRSYQASVQQVANSALVKDAILADNSAIERRQQQLMELFPAASNIHLFKKGKAAKDPDSVPPISFPQLDMVAKAEKKNNAAPEIHQHDKKSYLTIVKAIREQDKTLGTLLVSFELSALRKNMSGLDPSLGYVEVIQTFSNQPVVMYSSGNAQHKTGNGYEAKGDIPHWSARFYPAADTNVIANNSAMVWVLVGLSVILVLGFSSASYFMLNRALQTNAMAMAAFFQSQLMREKTSKPFTLGIFASLAQTLSRLFDEYEVKQAKVLAKAKAGTKSADDKPMPDFDPTYRNNDVLDLDLDNDDDDLLSAAADIDDNPLELDQMEIAEPELASIDIKVSPLIFRAYDIRGIVGDTIDRDVAYALGAAIGSEAKECGQDAVIVARDGRHSSSELAESLAEGLQSTGCDVIDIGMVPTPILYYATKTQRTQSGVMVTGSHNPADYNGFKIVINDETLSKERIQGLRKRLDDGKLVKGQGRYEAIDIAPEYLERICSDVVLAKPMRIVVDTGNGVAGPLTCQLLESLGCMVTPLYTDVDGDFPNHHPDPSVPENLEDLIRTVQAEGAELGLALDGDGDRLGLVTASGKIIWPDRMLMLYARDLLARNPGADVLYDVKCTRDVAELVSNLGGRAIMCATGHSLMKAKMKETGAVVGGELSGHIFFNDRWYGFDDALYSAARLLEILSMEPFEAEQVFEEFPEKVSTPELHIKVSESTKFKIMEKLESQGNFAGGNLVKVDGVRVDFPDSWGLIRASNTTPVLVARFEGDTEAALENVKSVFREQLLAVEPSLNISF</sequence>
<dbReference type="Proteomes" id="UP000235116">
    <property type="component" value="Chromosome"/>
</dbReference>
<keyword evidence="11" id="KW-1133">Transmembrane helix</keyword>
<keyword evidence="11" id="KW-0472">Membrane</keyword>
<evidence type="ECO:0000256" key="7">
    <source>
        <dbReference type="ARBA" id="ARBA00022723"/>
    </source>
</evidence>
<evidence type="ECO:0000313" key="16">
    <source>
        <dbReference type="EMBL" id="AUM12775.1"/>
    </source>
</evidence>
<evidence type="ECO:0000313" key="17">
    <source>
        <dbReference type="Proteomes" id="UP000235116"/>
    </source>
</evidence>
<dbReference type="GO" id="GO:0005975">
    <property type="term" value="P:carbohydrate metabolic process"/>
    <property type="evidence" value="ECO:0007669"/>
    <property type="project" value="InterPro"/>
</dbReference>
<evidence type="ECO:0000256" key="6">
    <source>
        <dbReference type="ARBA" id="ARBA00022553"/>
    </source>
</evidence>
<feature type="region of interest" description="Disordered" evidence="10">
    <location>
        <begin position="1"/>
        <end position="29"/>
    </location>
</feature>
<dbReference type="InterPro" id="IPR016055">
    <property type="entry name" value="A-D-PHexomutase_a/b/a-I/II/III"/>
</dbReference>
<dbReference type="InterPro" id="IPR005843">
    <property type="entry name" value="A-D-PHexomutase_C"/>
</dbReference>
<keyword evidence="7" id="KW-0479">Metal-binding</keyword>
<gene>
    <name evidence="16" type="ORF">Kalk_10245</name>
</gene>
<comment type="cofactor">
    <cofactor evidence="2">
        <name>Mg(2+)</name>
        <dbReference type="ChEBI" id="CHEBI:18420"/>
    </cofactor>
</comment>
<dbReference type="Gene3D" id="3.30.310.50">
    <property type="entry name" value="Alpha-D-phosphohexomutase, C-terminal domain"/>
    <property type="match status" value="1"/>
</dbReference>
<evidence type="ECO:0000256" key="9">
    <source>
        <dbReference type="ARBA" id="ARBA00023235"/>
    </source>
</evidence>
<evidence type="ECO:0000256" key="2">
    <source>
        <dbReference type="ARBA" id="ARBA00001946"/>
    </source>
</evidence>
<evidence type="ECO:0000256" key="11">
    <source>
        <dbReference type="SAM" id="Phobius"/>
    </source>
</evidence>
<evidence type="ECO:0000259" key="12">
    <source>
        <dbReference type="Pfam" id="PF00408"/>
    </source>
</evidence>
<dbReference type="CDD" id="cd03089">
    <property type="entry name" value="PMM_PGM"/>
    <property type="match status" value="1"/>
</dbReference>
<keyword evidence="6" id="KW-0597">Phosphoprotein</keyword>
<dbReference type="Pfam" id="PF00408">
    <property type="entry name" value="PGM_PMM_IV"/>
    <property type="match status" value="1"/>
</dbReference>
<dbReference type="InterPro" id="IPR005844">
    <property type="entry name" value="A-D-PHexomutase_a/b/a-I"/>
</dbReference>
<dbReference type="EC" id="5.4.2.8" evidence="5"/>
<dbReference type="InterPro" id="IPR016066">
    <property type="entry name" value="A-D-PHexomutase_CS"/>
</dbReference>
<dbReference type="InterPro" id="IPR005841">
    <property type="entry name" value="Alpha-D-phosphohexomutase_SF"/>
</dbReference>
<evidence type="ECO:0000256" key="4">
    <source>
        <dbReference type="ARBA" id="ARBA00010231"/>
    </source>
</evidence>
<evidence type="ECO:0000259" key="13">
    <source>
        <dbReference type="Pfam" id="PF02878"/>
    </source>
</evidence>
<dbReference type="KEGG" id="kak:Kalk_10245"/>
<dbReference type="SUPFAM" id="SSF55957">
    <property type="entry name" value="Phosphoglucomutase, C-terminal domain"/>
    <property type="match status" value="1"/>
</dbReference>
<protein>
    <recommendedName>
        <fullName evidence="5">phosphomannomutase</fullName>
        <ecNumber evidence="5">5.4.2.8</ecNumber>
    </recommendedName>
</protein>
<evidence type="ECO:0000256" key="10">
    <source>
        <dbReference type="SAM" id="MobiDB-lite"/>
    </source>
</evidence>
<feature type="domain" description="Alpha-D-phosphohexomutase alpha/beta/alpha" evidence="13">
    <location>
        <begin position="429"/>
        <end position="555"/>
    </location>
</feature>
<dbReference type="SUPFAM" id="SSF53738">
    <property type="entry name" value="Phosphoglucomutase, first 3 domains"/>
    <property type="match status" value="3"/>
</dbReference>
<accession>A0A2K9LMR7</accession>
<evidence type="ECO:0000259" key="14">
    <source>
        <dbReference type="Pfam" id="PF02879"/>
    </source>
</evidence>
<dbReference type="GO" id="GO:0000287">
    <property type="term" value="F:magnesium ion binding"/>
    <property type="evidence" value="ECO:0007669"/>
    <property type="project" value="InterPro"/>
</dbReference>
<evidence type="ECO:0000259" key="15">
    <source>
        <dbReference type="Pfam" id="PF02880"/>
    </source>
</evidence>
<dbReference type="Pfam" id="PF02878">
    <property type="entry name" value="PGM_PMM_I"/>
    <property type="match status" value="1"/>
</dbReference>
<comment type="similarity">
    <text evidence="4">Belongs to the phosphohexose mutase family.</text>
</comment>
<dbReference type="Pfam" id="PF02879">
    <property type="entry name" value="PGM_PMM_II"/>
    <property type="match status" value="1"/>
</dbReference>
<comment type="pathway">
    <text evidence="3">Nucleotide-sugar biosynthesis; GDP-alpha-D-mannose biosynthesis; alpha-D-mannose 1-phosphate from D-fructose 6-phosphate: step 2/2.</text>
</comment>
<dbReference type="PROSITE" id="PS00710">
    <property type="entry name" value="PGM_PMM"/>
    <property type="match status" value="1"/>
</dbReference>
<keyword evidence="11" id="KW-0812">Transmembrane</keyword>
<evidence type="ECO:0000256" key="5">
    <source>
        <dbReference type="ARBA" id="ARBA00012730"/>
    </source>
</evidence>
<organism evidence="16 17">
    <name type="scientific">Ketobacter alkanivorans</name>
    <dbReference type="NCBI Taxonomy" id="1917421"/>
    <lineage>
        <taxon>Bacteria</taxon>
        <taxon>Pseudomonadati</taxon>
        <taxon>Pseudomonadota</taxon>
        <taxon>Gammaproteobacteria</taxon>
        <taxon>Pseudomonadales</taxon>
        <taxon>Ketobacteraceae</taxon>
        <taxon>Ketobacter</taxon>
    </lineage>
</organism>
<dbReference type="RefSeq" id="WP_101894158.1">
    <property type="nucleotide sequence ID" value="NZ_CP022684.1"/>
</dbReference>